<organism evidence="2 3">
    <name type="scientific">Alteripontixanthobacter maritimus</name>
    <dbReference type="NCBI Taxonomy" id="2161824"/>
    <lineage>
        <taxon>Bacteria</taxon>
        <taxon>Pseudomonadati</taxon>
        <taxon>Pseudomonadota</taxon>
        <taxon>Alphaproteobacteria</taxon>
        <taxon>Sphingomonadales</taxon>
        <taxon>Erythrobacteraceae</taxon>
        <taxon>Alteripontixanthobacter</taxon>
    </lineage>
</organism>
<dbReference type="Proteomes" id="UP000253727">
    <property type="component" value="Unassembled WGS sequence"/>
</dbReference>
<dbReference type="AlphaFoldDB" id="A0A369Q7J1"/>
<gene>
    <name evidence="2" type="ORF">HME9302_01889</name>
</gene>
<evidence type="ECO:0000256" key="1">
    <source>
        <dbReference type="SAM" id="Phobius"/>
    </source>
</evidence>
<dbReference type="RefSeq" id="WP_181815730.1">
    <property type="nucleotide sequence ID" value="NZ_QBKA01000002.1"/>
</dbReference>
<proteinExistence type="predicted"/>
<accession>A0A369Q7J1</accession>
<keyword evidence="1" id="KW-0472">Membrane</keyword>
<reference evidence="2 3" key="1">
    <citation type="submission" date="2018-04" db="EMBL/GenBank/DDBJ databases">
        <title>Altererythrobacter sp. HME9302 genome sequencing and assembly.</title>
        <authorList>
            <person name="Kang H."/>
            <person name="Kim H."/>
            <person name="Joh K."/>
        </authorList>
    </citation>
    <scope>NUCLEOTIDE SEQUENCE [LARGE SCALE GENOMIC DNA]</scope>
    <source>
        <strain evidence="2 3">HME9302</strain>
    </source>
</reference>
<keyword evidence="1" id="KW-1133">Transmembrane helix</keyword>
<comment type="caution">
    <text evidence="2">The sequence shown here is derived from an EMBL/GenBank/DDBJ whole genome shotgun (WGS) entry which is preliminary data.</text>
</comment>
<name>A0A369Q7J1_9SPHN</name>
<dbReference type="EMBL" id="QBKA01000002">
    <property type="protein sequence ID" value="RDC60674.1"/>
    <property type="molecule type" value="Genomic_DNA"/>
</dbReference>
<evidence type="ECO:0000313" key="2">
    <source>
        <dbReference type="EMBL" id="RDC60674.1"/>
    </source>
</evidence>
<protein>
    <submittedName>
        <fullName evidence="2">Uncharacterized protein</fullName>
    </submittedName>
</protein>
<feature type="transmembrane region" description="Helical" evidence="1">
    <location>
        <begin position="26"/>
        <end position="46"/>
    </location>
</feature>
<sequence>MHTEGNEVHVDAEEASGGEKTGVMRWVLGIGTLLAILGLSAIWIFGAATSDTIGGQADMTGKIDAVEEMETGSSNTDGIIMEDEMSDDDTVMDDGVEVIEN</sequence>
<evidence type="ECO:0000313" key="3">
    <source>
        <dbReference type="Proteomes" id="UP000253727"/>
    </source>
</evidence>
<keyword evidence="1" id="KW-0812">Transmembrane</keyword>
<keyword evidence="3" id="KW-1185">Reference proteome</keyword>